<proteinExistence type="predicted"/>
<dbReference type="Proteomes" id="UP000317465">
    <property type="component" value="Chromosome"/>
</dbReference>
<sequence length="270" mass="29978">MIFFHNAHSYTHFSYLYTKYNTSRQMKRIKTAILLAAAAVAITACNRKPVVPEFGMLPIDTLLGTQDNGCNIEYRFATIGNAGKSAALEAIEKANIEYFFELEEFAGTAREAADSAILQVAAEIVLPEGMSQGMGAYEISVESEGSVQDTLVTYSISRWSFTGGAHGMYNIEYHTYSITDGYELSLADLFTAPQLLGMEKLLREKLYTQYGTDNDEGLAEQGFFPEYIALTENFQITPEGITFYYNPYAIGCYALGAVEVAIGREELEQF</sequence>
<organism evidence="1 2">
    <name type="scientific">Alistipes onderdonkii subsp. vulgaris</name>
    <dbReference type="NCBI Taxonomy" id="2585117"/>
    <lineage>
        <taxon>Bacteria</taxon>
        <taxon>Pseudomonadati</taxon>
        <taxon>Bacteroidota</taxon>
        <taxon>Bacteroidia</taxon>
        <taxon>Bacteroidales</taxon>
        <taxon>Rikenellaceae</taxon>
        <taxon>Alistipes</taxon>
    </lineage>
</organism>
<reference evidence="1 2" key="1">
    <citation type="journal article" date="2020" name="Int. J. Syst. Evol. Microbiol.">
        <title>Alistipes communis sp. nov., Alistipes dispar sp. nov. and Alistipes onderdonkii subsp. vulgaris subsp. nov., isolated from human faeces, and creation of Alistipes onderdonkii subsp. onderdonkii subsp. nov.</title>
        <authorList>
            <person name="Sakamoto M."/>
            <person name="Ikeyama N."/>
            <person name="Ogata Y."/>
            <person name="Suda W."/>
            <person name="Iino T."/>
            <person name="Hattori M."/>
            <person name="Ohkuma M."/>
        </authorList>
    </citation>
    <scope>NUCLEOTIDE SEQUENCE [LARGE SCALE GENOMIC DNA]</scope>
    <source>
        <strain evidence="1 2">5CPYCFAH4</strain>
    </source>
</reference>
<gene>
    <name evidence="1" type="ORF">A5CPYCFAH4_08360</name>
</gene>
<name>A0ACA8QUU6_9BACT</name>
<evidence type="ECO:0000313" key="1">
    <source>
        <dbReference type="EMBL" id="BBL08612.1"/>
    </source>
</evidence>
<protein>
    <submittedName>
        <fullName evidence="1">Uncharacterized protein</fullName>
    </submittedName>
</protein>
<keyword evidence="2" id="KW-1185">Reference proteome</keyword>
<evidence type="ECO:0000313" key="2">
    <source>
        <dbReference type="Proteomes" id="UP000317465"/>
    </source>
</evidence>
<accession>A0ACA8QUU6</accession>
<dbReference type="EMBL" id="AP019737">
    <property type="protein sequence ID" value="BBL08612.1"/>
    <property type="molecule type" value="Genomic_DNA"/>
</dbReference>